<dbReference type="InterPro" id="IPR001509">
    <property type="entry name" value="Epimerase_deHydtase"/>
</dbReference>
<dbReference type="Pfam" id="PF01370">
    <property type="entry name" value="Epimerase"/>
    <property type="match status" value="1"/>
</dbReference>
<keyword evidence="3" id="KW-1185">Reference proteome</keyword>
<dbReference type="PANTHER" id="PTHR48079">
    <property type="entry name" value="PROTEIN YEEZ"/>
    <property type="match status" value="1"/>
</dbReference>
<evidence type="ECO:0000313" key="3">
    <source>
        <dbReference type="Proteomes" id="UP000565572"/>
    </source>
</evidence>
<dbReference type="RefSeq" id="WP_183342208.1">
    <property type="nucleotide sequence ID" value="NZ_JACHZG010000005.1"/>
</dbReference>
<dbReference type="SUPFAM" id="SSF51735">
    <property type="entry name" value="NAD(P)-binding Rossmann-fold domains"/>
    <property type="match status" value="1"/>
</dbReference>
<dbReference type="GO" id="GO:0004029">
    <property type="term" value="F:aldehyde dehydrogenase (NAD+) activity"/>
    <property type="evidence" value="ECO:0007669"/>
    <property type="project" value="TreeGrafter"/>
</dbReference>
<dbReference type="InterPro" id="IPR051783">
    <property type="entry name" value="NAD(P)-dependent_oxidoreduct"/>
</dbReference>
<dbReference type="InterPro" id="IPR036291">
    <property type="entry name" value="NAD(P)-bd_dom_sf"/>
</dbReference>
<proteinExistence type="predicted"/>
<protein>
    <submittedName>
        <fullName evidence="2">Nucleoside-diphosphate-sugar epimerase</fullName>
    </submittedName>
</protein>
<dbReference type="Proteomes" id="UP000565572">
    <property type="component" value="Unassembled WGS sequence"/>
</dbReference>
<evidence type="ECO:0000259" key="1">
    <source>
        <dbReference type="Pfam" id="PF01370"/>
    </source>
</evidence>
<comment type="caution">
    <text evidence="2">The sequence shown here is derived from an EMBL/GenBank/DDBJ whole genome shotgun (WGS) entry which is preliminary data.</text>
</comment>
<organism evidence="2 3">
    <name type="scientific">Microlunatus antarcticus</name>
    <dbReference type="NCBI Taxonomy" id="53388"/>
    <lineage>
        <taxon>Bacteria</taxon>
        <taxon>Bacillati</taxon>
        <taxon>Actinomycetota</taxon>
        <taxon>Actinomycetes</taxon>
        <taxon>Propionibacteriales</taxon>
        <taxon>Propionibacteriaceae</taxon>
        <taxon>Microlunatus</taxon>
    </lineage>
</organism>
<evidence type="ECO:0000313" key="2">
    <source>
        <dbReference type="EMBL" id="MBB3328877.1"/>
    </source>
</evidence>
<dbReference type="GO" id="GO:0005737">
    <property type="term" value="C:cytoplasm"/>
    <property type="evidence" value="ECO:0007669"/>
    <property type="project" value="TreeGrafter"/>
</dbReference>
<dbReference type="EMBL" id="JACHZG010000005">
    <property type="protein sequence ID" value="MBB3328877.1"/>
    <property type="molecule type" value="Genomic_DNA"/>
</dbReference>
<accession>A0A7W5K025</accession>
<dbReference type="AlphaFoldDB" id="A0A7W5K025"/>
<name>A0A7W5K025_9ACTN</name>
<reference evidence="2 3" key="1">
    <citation type="submission" date="2020-08" db="EMBL/GenBank/DDBJ databases">
        <title>Sequencing the genomes of 1000 actinobacteria strains.</title>
        <authorList>
            <person name="Klenk H.-P."/>
        </authorList>
    </citation>
    <scope>NUCLEOTIDE SEQUENCE [LARGE SCALE GENOMIC DNA]</scope>
    <source>
        <strain evidence="2 3">DSM 11053</strain>
    </source>
</reference>
<sequence length="293" mass="29863">MRVLVTGASGWIGTALTRELVAAGHEVVGLARSDASAARITALGGTAVRGDMSDHDLIVAEAERSDAVAHLAFTLDFAEFEETVDNEVALIERIGAAYAGTGKAFVAASGTPILFGRVATEADHLDPDGPAGARARTADAVLALAQRGVRSGLVRMPRSVHGEGDRNGLIAVLVGLDRQLGTAAYVGDGANRWPAVHISDAANLFFLALEKAPAGAVLHAVGEEGVPMRAVAEVVAAQTGLPAAAVDPEQLGVFGALLGGDQPASSTLTRSLVGWEPTGPTLLQDLAAGHYTG</sequence>
<dbReference type="Gene3D" id="3.40.50.720">
    <property type="entry name" value="NAD(P)-binding Rossmann-like Domain"/>
    <property type="match status" value="1"/>
</dbReference>
<dbReference type="PANTHER" id="PTHR48079:SF6">
    <property type="entry name" value="NAD(P)-BINDING DOMAIN-CONTAINING PROTEIN-RELATED"/>
    <property type="match status" value="1"/>
</dbReference>
<gene>
    <name evidence="2" type="ORF">FHX39_003874</name>
</gene>
<feature type="domain" description="NAD-dependent epimerase/dehydratase" evidence="1">
    <location>
        <begin position="3"/>
        <end position="213"/>
    </location>
</feature>